<evidence type="ECO:0000256" key="9">
    <source>
        <dbReference type="ARBA" id="ARBA00038901"/>
    </source>
</evidence>
<evidence type="ECO:0000256" key="1">
    <source>
        <dbReference type="ARBA" id="ARBA00001936"/>
    </source>
</evidence>
<keyword evidence="14" id="KW-1185">Reference proteome</keyword>
<dbReference type="Gene3D" id="3.90.950.10">
    <property type="match status" value="1"/>
</dbReference>
<evidence type="ECO:0000313" key="13">
    <source>
        <dbReference type="EMBL" id="SEW11072.1"/>
    </source>
</evidence>
<reference evidence="13 14" key="1">
    <citation type="submission" date="2016-10" db="EMBL/GenBank/DDBJ databases">
        <authorList>
            <person name="Varghese N."/>
            <person name="Submissions S."/>
        </authorList>
    </citation>
    <scope>NUCLEOTIDE SEQUENCE [LARGE SCALE GENOMIC DNA]</scope>
    <source>
        <strain evidence="13 14">IBRC-M10081</strain>
    </source>
</reference>
<dbReference type="InterPro" id="IPR050299">
    <property type="entry name" value="YjjX_NTPase"/>
</dbReference>
<dbReference type="GO" id="GO:0000166">
    <property type="term" value="F:nucleotide binding"/>
    <property type="evidence" value="ECO:0007669"/>
    <property type="project" value="UniProtKB-KW"/>
</dbReference>
<dbReference type="Pfam" id="PF01931">
    <property type="entry name" value="NTPase_I-T"/>
    <property type="match status" value="1"/>
</dbReference>
<evidence type="ECO:0000256" key="6">
    <source>
        <dbReference type="ARBA" id="ARBA00022842"/>
    </source>
</evidence>
<keyword evidence="4" id="KW-0547">Nucleotide-binding</keyword>
<comment type="catalytic activity">
    <reaction evidence="10">
        <text>ITP + H2O = IDP + phosphate + H(+)</text>
        <dbReference type="Rhea" id="RHEA:28330"/>
        <dbReference type="ChEBI" id="CHEBI:15377"/>
        <dbReference type="ChEBI" id="CHEBI:15378"/>
        <dbReference type="ChEBI" id="CHEBI:43474"/>
        <dbReference type="ChEBI" id="CHEBI:58280"/>
        <dbReference type="ChEBI" id="CHEBI:61402"/>
        <dbReference type="EC" id="3.6.1.73"/>
    </reaction>
</comment>
<comment type="cofactor">
    <cofactor evidence="1">
        <name>Mn(2+)</name>
        <dbReference type="ChEBI" id="CHEBI:29035"/>
    </cofactor>
</comment>
<evidence type="ECO:0000256" key="4">
    <source>
        <dbReference type="ARBA" id="ARBA00022741"/>
    </source>
</evidence>
<evidence type="ECO:0000256" key="5">
    <source>
        <dbReference type="ARBA" id="ARBA00022801"/>
    </source>
</evidence>
<dbReference type="InterPro" id="IPR029001">
    <property type="entry name" value="ITPase-like_fam"/>
</dbReference>
<dbReference type="GO" id="GO:0009117">
    <property type="term" value="P:nucleotide metabolic process"/>
    <property type="evidence" value="ECO:0007669"/>
    <property type="project" value="UniProtKB-KW"/>
</dbReference>
<keyword evidence="6" id="KW-0460">Magnesium</keyword>
<dbReference type="AlphaFoldDB" id="A0A662Z6D4"/>
<accession>A0A662Z6D4</accession>
<organism evidence="13 14">
    <name type="scientific">Aliicoccus persicus</name>
    <dbReference type="NCBI Taxonomy" id="930138"/>
    <lineage>
        <taxon>Bacteria</taxon>
        <taxon>Bacillati</taxon>
        <taxon>Bacillota</taxon>
        <taxon>Bacilli</taxon>
        <taxon>Bacillales</taxon>
        <taxon>Staphylococcaceae</taxon>
        <taxon>Aliicoccus</taxon>
    </lineage>
</organism>
<dbReference type="PANTHER" id="PTHR34699:SF2">
    <property type="entry name" value="NON-CANONICAL PURINE NTP PHOSPHATASE_PRRC1 DOMAIN-CONTAINING PROTEIN"/>
    <property type="match status" value="1"/>
</dbReference>
<evidence type="ECO:0000256" key="11">
    <source>
        <dbReference type="ARBA" id="ARBA00048781"/>
    </source>
</evidence>
<dbReference type="SUPFAM" id="SSF52972">
    <property type="entry name" value="ITPase-like"/>
    <property type="match status" value="1"/>
</dbReference>
<comment type="catalytic activity">
    <reaction evidence="11">
        <text>XTP + H2O = XDP + phosphate + H(+)</text>
        <dbReference type="Rhea" id="RHEA:28406"/>
        <dbReference type="ChEBI" id="CHEBI:15377"/>
        <dbReference type="ChEBI" id="CHEBI:15378"/>
        <dbReference type="ChEBI" id="CHEBI:43474"/>
        <dbReference type="ChEBI" id="CHEBI:59884"/>
        <dbReference type="ChEBI" id="CHEBI:61314"/>
        <dbReference type="EC" id="3.6.1.73"/>
    </reaction>
</comment>
<proteinExistence type="predicted"/>
<gene>
    <name evidence="13" type="ORF">SAMN05192557_1650</name>
</gene>
<evidence type="ECO:0000313" key="14">
    <source>
        <dbReference type="Proteomes" id="UP000243605"/>
    </source>
</evidence>
<dbReference type="EC" id="3.6.1.73" evidence="9"/>
<evidence type="ECO:0000256" key="8">
    <source>
        <dbReference type="ARBA" id="ARBA00023211"/>
    </source>
</evidence>
<dbReference type="EMBL" id="FOIT01000005">
    <property type="protein sequence ID" value="SEW11072.1"/>
    <property type="molecule type" value="Genomic_DNA"/>
</dbReference>
<keyword evidence="5" id="KW-0378">Hydrolase</keyword>
<evidence type="ECO:0000259" key="12">
    <source>
        <dbReference type="Pfam" id="PF01931"/>
    </source>
</evidence>
<keyword evidence="3" id="KW-0479">Metal-binding</keyword>
<dbReference type="OrthoDB" id="164951at2"/>
<protein>
    <recommendedName>
        <fullName evidence="9">inosine/xanthosine triphosphatase</fullName>
        <ecNumber evidence="9">3.6.1.73</ecNumber>
    </recommendedName>
</protein>
<dbReference type="GO" id="GO:0103023">
    <property type="term" value="F:ITPase activity"/>
    <property type="evidence" value="ECO:0007669"/>
    <property type="project" value="UniProtKB-EC"/>
</dbReference>
<keyword evidence="7" id="KW-0546">Nucleotide metabolism</keyword>
<dbReference type="GO" id="GO:0046872">
    <property type="term" value="F:metal ion binding"/>
    <property type="evidence" value="ECO:0007669"/>
    <property type="project" value="UniProtKB-KW"/>
</dbReference>
<keyword evidence="8" id="KW-0464">Manganese</keyword>
<evidence type="ECO:0000256" key="10">
    <source>
        <dbReference type="ARBA" id="ARBA00048174"/>
    </source>
</evidence>
<sequence length="151" mass="16407">MKIIVGSKNEHKVNAVRQAAKEFFTDFEVNGMKTSSGVSEHPVGDDETLTGAMNRANAGREAHPDAYYTIGLESGFNTVIGETYVSNWCTITNKTGTVVNVAGIQFKKPDESGPTGFIGVVSGDALTRQDIIAQLVRDAFILMRSKEYDEN</sequence>
<evidence type="ECO:0000256" key="7">
    <source>
        <dbReference type="ARBA" id="ARBA00023080"/>
    </source>
</evidence>
<dbReference type="RefSeq" id="WP_091475662.1">
    <property type="nucleotide sequence ID" value="NZ_FOIT01000005.1"/>
</dbReference>
<evidence type="ECO:0000256" key="3">
    <source>
        <dbReference type="ARBA" id="ARBA00022723"/>
    </source>
</evidence>
<feature type="domain" description="Non-canonical purine NTP phosphatase/PRRC1" evidence="12">
    <location>
        <begin position="6"/>
        <end position="111"/>
    </location>
</feature>
<dbReference type="PANTHER" id="PTHR34699">
    <property type="match status" value="1"/>
</dbReference>
<comment type="cofactor">
    <cofactor evidence="2">
        <name>Mg(2+)</name>
        <dbReference type="ChEBI" id="CHEBI:18420"/>
    </cofactor>
</comment>
<evidence type="ECO:0000256" key="2">
    <source>
        <dbReference type="ARBA" id="ARBA00001946"/>
    </source>
</evidence>
<dbReference type="InterPro" id="IPR026533">
    <property type="entry name" value="NTPase/PRRC1"/>
</dbReference>
<dbReference type="Proteomes" id="UP000243605">
    <property type="component" value="Unassembled WGS sequence"/>
</dbReference>
<name>A0A662Z6D4_9STAP</name>